<dbReference type="Pfam" id="PF00319">
    <property type="entry name" value="SRF-TF"/>
    <property type="match status" value="1"/>
</dbReference>
<keyword evidence="5" id="KW-0539">Nucleus</keyword>
<name>A0AAV8TS62_9ROSI</name>
<evidence type="ECO:0000313" key="8">
    <source>
        <dbReference type="Proteomes" id="UP001159364"/>
    </source>
</evidence>
<protein>
    <recommendedName>
        <fullName evidence="6">MADS-box domain-containing protein</fullName>
    </recommendedName>
</protein>
<keyword evidence="3" id="KW-0238">DNA-binding</keyword>
<evidence type="ECO:0000256" key="2">
    <source>
        <dbReference type="ARBA" id="ARBA00023015"/>
    </source>
</evidence>
<evidence type="ECO:0000313" key="7">
    <source>
        <dbReference type="EMBL" id="KAJ8769603.1"/>
    </source>
</evidence>
<dbReference type="GO" id="GO:0003677">
    <property type="term" value="F:DNA binding"/>
    <property type="evidence" value="ECO:0007669"/>
    <property type="project" value="UniProtKB-KW"/>
</dbReference>
<proteinExistence type="predicted"/>
<dbReference type="PRINTS" id="PR00404">
    <property type="entry name" value="MADSDOMAIN"/>
</dbReference>
<dbReference type="Gene3D" id="3.40.1810.10">
    <property type="entry name" value="Transcription factor, MADS-box"/>
    <property type="match status" value="1"/>
</dbReference>
<accession>A0AAV8TS62</accession>
<keyword evidence="8" id="KW-1185">Reference proteome</keyword>
<dbReference type="GO" id="GO:0005634">
    <property type="term" value="C:nucleus"/>
    <property type="evidence" value="ECO:0007669"/>
    <property type="project" value="UniProtKB-SubCell"/>
</dbReference>
<evidence type="ECO:0000256" key="4">
    <source>
        <dbReference type="ARBA" id="ARBA00023163"/>
    </source>
</evidence>
<dbReference type="InterPro" id="IPR002100">
    <property type="entry name" value="TF_MADSbox"/>
</dbReference>
<dbReference type="EMBL" id="JAIWQS010000003">
    <property type="protein sequence ID" value="KAJ8769603.1"/>
    <property type="molecule type" value="Genomic_DNA"/>
</dbReference>
<dbReference type="AlphaFoldDB" id="A0AAV8TS62"/>
<dbReference type="PROSITE" id="PS50066">
    <property type="entry name" value="MADS_BOX_2"/>
    <property type="match status" value="1"/>
</dbReference>
<organism evidence="7 8">
    <name type="scientific">Erythroxylum novogranatense</name>
    <dbReference type="NCBI Taxonomy" id="1862640"/>
    <lineage>
        <taxon>Eukaryota</taxon>
        <taxon>Viridiplantae</taxon>
        <taxon>Streptophyta</taxon>
        <taxon>Embryophyta</taxon>
        <taxon>Tracheophyta</taxon>
        <taxon>Spermatophyta</taxon>
        <taxon>Magnoliopsida</taxon>
        <taxon>eudicotyledons</taxon>
        <taxon>Gunneridae</taxon>
        <taxon>Pentapetalae</taxon>
        <taxon>rosids</taxon>
        <taxon>fabids</taxon>
        <taxon>Malpighiales</taxon>
        <taxon>Erythroxylaceae</taxon>
        <taxon>Erythroxylum</taxon>
    </lineage>
</organism>
<dbReference type="SMART" id="SM00432">
    <property type="entry name" value="MADS"/>
    <property type="match status" value="1"/>
</dbReference>
<comment type="subcellular location">
    <subcellularLocation>
        <location evidence="1">Nucleus</location>
    </subcellularLocation>
</comment>
<evidence type="ECO:0000256" key="5">
    <source>
        <dbReference type="ARBA" id="ARBA00023242"/>
    </source>
</evidence>
<feature type="domain" description="MADS-box" evidence="6">
    <location>
        <begin position="1"/>
        <end position="60"/>
    </location>
</feature>
<dbReference type="PANTHER" id="PTHR48019">
    <property type="entry name" value="SERUM RESPONSE FACTOR HOMOLOG"/>
    <property type="match status" value="1"/>
</dbReference>
<dbReference type="InterPro" id="IPR036879">
    <property type="entry name" value="TF_MADSbox_sf"/>
</dbReference>
<comment type="caution">
    <text evidence="7">The sequence shown here is derived from an EMBL/GenBank/DDBJ whole genome shotgun (WGS) entry which is preliminary data.</text>
</comment>
<dbReference type="SUPFAM" id="SSF55455">
    <property type="entry name" value="SRF-like"/>
    <property type="match status" value="1"/>
</dbReference>
<evidence type="ECO:0000256" key="1">
    <source>
        <dbReference type="ARBA" id="ARBA00004123"/>
    </source>
</evidence>
<evidence type="ECO:0000256" key="3">
    <source>
        <dbReference type="ARBA" id="ARBA00023125"/>
    </source>
</evidence>
<reference evidence="7 8" key="1">
    <citation type="submission" date="2021-09" db="EMBL/GenBank/DDBJ databases">
        <title>Genomic insights and catalytic innovation underlie evolution of tropane alkaloids biosynthesis.</title>
        <authorList>
            <person name="Wang Y.-J."/>
            <person name="Tian T."/>
            <person name="Huang J.-P."/>
            <person name="Huang S.-X."/>
        </authorList>
    </citation>
    <scope>NUCLEOTIDE SEQUENCE [LARGE SCALE GENOMIC DNA]</scope>
    <source>
        <strain evidence="7">KIB-2018</strain>
        <tissue evidence="7">Leaf</tissue>
    </source>
</reference>
<keyword evidence="4" id="KW-0804">Transcription</keyword>
<dbReference type="InterPro" id="IPR050142">
    <property type="entry name" value="MADS-box/MEF2_TF"/>
</dbReference>
<dbReference type="Proteomes" id="UP001159364">
    <property type="component" value="Linkage Group LG03"/>
</dbReference>
<evidence type="ECO:0000259" key="6">
    <source>
        <dbReference type="PROSITE" id="PS50066"/>
    </source>
</evidence>
<sequence>MGRKIAMRRIENTTRCQVTFSKRKSSLLRKGYQIFVRCDIDIVIIVFSPSGRFSHFCSRNRIEEVIERYINLPPEERYLVFNKIYFGVCVTTKQHLELRIKEVETQMELLDNDLKNYEPCLEHEEDASLAQILLCEKNLKCSLRRIISRKKILLANWPNAFESLPIQVQVTGYGEAELMDVTECSKVRESLLRNVHFQDDENYVSINPYVNAMRICNANPPLYSVGNPSSILFDTFDHSISSMPTSSILCNNDLDLNNYRRPEKFARVEMRSGRNQDGSLADHDLAWDENLNLDEIMFYNSKNII</sequence>
<dbReference type="GO" id="GO:0046983">
    <property type="term" value="F:protein dimerization activity"/>
    <property type="evidence" value="ECO:0007669"/>
    <property type="project" value="InterPro"/>
</dbReference>
<keyword evidence="2" id="KW-0805">Transcription regulation</keyword>
<gene>
    <name evidence="7" type="ORF">K2173_005206</name>
</gene>